<keyword evidence="2" id="KW-1185">Reference proteome</keyword>
<name>A0ACC2L205_PERAE</name>
<organism evidence="1 2">
    <name type="scientific">Persea americana</name>
    <name type="common">Avocado</name>
    <dbReference type="NCBI Taxonomy" id="3435"/>
    <lineage>
        <taxon>Eukaryota</taxon>
        <taxon>Viridiplantae</taxon>
        <taxon>Streptophyta</taxon>
        <taxon>Embryophyta</taxon>
        <taxon>Tracheophyta</taxon>
        <taxon>Spermatophyta</taxon>
        <taxon>Magnoliopsida</taxon>
        <taxon>Magnoliidae</taxon>
        <taxon>Laurales</taxon>
        <taxon>Lauraceae</taxon>
        <taxon>Persea</taxon>
    </lineage>
</organism>
<evidence type="ECO:0000313" key="1">
    <source>
        <dbReference type="EMBL" id="KAJ8627397.1"/>
    </source>
</evidence>
<evidence type="ECO:0000313" key="2">
    <source>
        <dbReference type="Proteomes" id="UP001234297"/>
    </source>
</evidence>
<gene>
    <name evidence="1" type="ORF">MRB53_020704</name>
</gene>
<dbReference type="Proteomes" id="UP001234297">
    <property type="component" value="Chromosome 6"/>
</dbReference>
<accession>A0ACC2L205</accession>
<protein>
    <submittedName>
        <fullName evidence="1">Uncharacterized protein</fullName>
    </submittedName>
</protein>
<proteinExistence type="predicted"/>
<comment type="caution">
    <text evidence="1">The sequence shown here is derived from an EMBL/GenBank/DDBJ whole genome shotgun (WGS) entry which is preliminary data.</text>
</comment>
<reference evidence="1 2" key="1">
    <citation type="journal article" date="2022" name="Hortic Res">
        <title>A haplotype resolved chromosomal level avocado genome allows analysis of novel avocado genes.</title>
        <authorList>
            <person name="Nath O."/>
            <person name="Fletcher S.J."/>
            <person name="Hayward A."/>
            <person name="Shaw L.M."/>
            <person name="Masouleh A.K."/>
            <person name="Furtado A."/>
            <person name="Henry R.J."/>
            <person name="Mitter N."/>
        </authorList>
    </citation>
    <scope>NUCLEOTIDE SEQUENCE [LARGE SCALE GENOMIC DNA]</scope>
    <source>
        <strain evidence="2">cv. Hass</strain>
    </source>
</reference>
<sequence>MAWLRCFYSFYHSVAAVAEGGGNQFDTLVCNLLFCFLSLQPFVYSLLGQTSQEVGHMGGDFCPIPFPRINTVSENEMDNAEGRNHR</sequence>
<dbReference type="EMBL" id="CM056814">
    <property type="protein sequence ID" value="KAJ8627397.1"/>
    <property type="molecule type" value="Genomic_DNA"/>
</dbReference>